<dbReference type="InterPro" id="IPR050075">
    <property type="entry name" value="LeuD"/>
</dbReference>
<comment type="caution">
    <text evidence="5">The sequence shown here is derived from an EMBL/GenBank/DDBJ whole genome shotgun (WGS) entry which is preliminary data.</text>
</comment>
<protein>
    <submittedName>
        <fullName evidence="5">3-isopropylmalate dehydratase small subunit</fullName>
        <ecNumber evidence="5">4.2.1.33</ecNumber>
    </submittedName>
</protein>
<dbReference type="GO" id="GO:0009098">
    <property type="term" value="P:L-leucine biosynthetic process"/>
    <property type="evidence" value="ECO:0007669"/>
    <property type="project" value="UniProtKB-KW"/>
</dbReference>
<dbReference type="EC" id="4.2.1.33" evidence="5"/>
<keyword evidence="3 5" id="KW-0456">Lyase</keyword>
<dbReference type="AlphaFoldDB" id="A0A3A9JC88"/>
<evidence type="ECO:0000313" key="6">
    <source>
        <dbReference type="EMBL" id="RMI19664.1"/>
    </source>
</evidence>
<keyword evidence="7" id="KW-1185">Reference proteome</keyword>
<dbReference type="OrthoDB" id="9777465at2"/>
<keyword evidence="2" id="KW-0028">Amino-acid biosynthesis</keyword>
<reference evidence="5 8" key="1">
    <citation type="submission" date="2018-09" db="EMBL/GenBank/DDBJ databases">
        <title>Roseomonas sp. nov., isolated from feces of Tibetan antelopes in the Qinghai-Tibet plateau, China.</title>
        <authorList>
            <person name="Tian Z."/>
        </authorList>
    </citation>
    <scope>NUCLEOTIDE SEQUENCE [LARGE SCALE GENOMIC DNA]</scope>
    <source>
        <strain evidence="6 7">Z23</strain>
        <strain evidence="5 8">Z24</strain>
    </source>
</reference>
<dbReference type="InterPro" id="IPR015928">
    <property type="entry name" value="Aconitase/3IPM_dehydase_swvl"/>
</dbReference>
<proteinExistence type="predicted"/>
<evidence type="ECO:0000256" key="1">
    <source>
        <dbReference type="ARBA" id="ARBA00022430"/>
    </source>
</evidence>
<dbReference type="Gene3D" id="3.20.19.10">
    <property type="entry name" value="Aconitase, domain 4"/>
    <property type="match status" value="1"/>
</dbReference>
<dbReference type="SUPFAM" id="SSF52016">
    <property type="entry name" value="LeuD/IlvD-like"/>
    <property type="match status" value="1"/>
</dbReference>
<organism evidence="5 8">
    <name type="scientific">Teichococcus wenyumeiae</name>
    <dbReference type="NCBI Taxonomy" id="2478470"/>
    <lineage>
        <taxon>Bacteria</taxon>
        <taxon>Pseudomonadati</taxon>
        <taxon>Pseudomonadota</taxon>
        <taxon>Alphaproteobacteria</taxon>
        <taxon>Acetobacterales</taxon>
        <taxon>Roseomonadaceae</taxon>
        <taxon>Roseomonas</taxon>
    </lineage>
</organism>
<dbReference type="PANTHER" id="PTHR43345">
    <property type="entry name" value="3-ISOPROPYLMALATE DEHYDRATASE SMALL SUBUNIT 2-RELATED-RELATED"/>
    <property type="match status" value="1"/>
</dbReference>
<sequence>MSGQDLRGRVWKFGDNVSGDDGIIEFSIVREGFGKAFDEEALKAMCFRRLRPEFPAEVRPGDIVVGGRNFGHHNHVEVSVAIKASGIAVVIVESCESGIIRRALNVGLPIMTCPGITDAVQDGEVVEANPATGIIRTATGGVLQARPFSPRMVQIWQAGGSIPLLEREFAERRAAAAGA</sequence>
<evidence type="ECO:0000256" key="2">
    <source>
        <dbReference type="ARBA" id="ARBA00022605"/>
    </source>
</evidence>
<dbReference type="InParanoid" id="A0A3A9JC88"/>
<dbReference type="EMBL" id="RAQU01000056">
    <property type="protein sequence ID" value="RKK04102.1"/>
    <property type="molecule type" value="Genomic_DNA"/>
</dbReference>
<evidence type="ECO:0000313" key="8">
    <source>
        <dbReference type="Proteomes" id="UP000278036"/>
    </source>
</evidence>
<accession>A0A3A9JC88</accession>
<dbReference type="Proteomes" id="UP000278036">
    <property type="component" value="Unassembled WGS sequence"/>
</dbReference>
<dbReference type="PANTHER" id="PTHR43345:SF9">
    <property type="entry name" value="3-ISOPROPYLMALATE DEHYDRATASE SMALL SUBUNIT"/>
    <property type="match status" value="1"/>
</dbReference>
<dbReference type="GO" id="GO:0003861">
    <property type="term" value="F:3-isopropylmalate dehydratase activity"/>
    <property type="evidence" value="ECO:0007669"/>
    <property type="project" value="UniProtKB-EC"/>
</dbReference>
<dbReference type="EMBL" id="RFLX01000017">
    <property type="protein sequence ID" value="RMI19664.1"/>
    <property type="molecule type" value="Genomic_DNA"/>
</dbReference>
<dbReference type="RefSeq" id="WP_120638383.1">
    <property type="nucleotide sequence ID" value="NZ_RAQU01000056.1"/>
</dbReference>
<dbReference type="Proteomes" id="UP000274097">
    <property type="component" value="Unassembled WGS sequence"/>
</dbReference>
<name>A0A3A9JC88_9PROT</name>
<keyword evidence="4" id="KW-0100">Branched-chain amino acid biosynthesis</keyword>
<keyword evidence="1" id="KW-0432">Leucine biosynthesis</keyword>
<evidence type="ECO:0000256" key="4">
    <source>
        <dbReference type="ARBA" id="ARBA00023304"/>
    </source>
</evidence>
<evidence type="ECO:0000313" key="5">
    <source>
        <dbReference type="EMBL" id="RKK04102.1"/>
    </source>
</evidence>
<gene>
    <name evidence="5" type="primary">leuD</name>
    <name evidence="5" type="ORF">D6Z83_11110</name>
    <name evidence="6" type="ORF">EBE87_19535</name>
</gene>
<evidence type="ECO:0000256" key="3">
    <source>
        <dbReference type="ARBA" id="ARBA00023239"/>
    </source>
</evidence>
<evidence type="ECO:0000313" key="7">
    <source>
        <dbReference type="Proteomes" id="UP000274097"/>
    </source>
</evidence>